<dbReference type="Gene3D" id="2.40.70.10">
    <property type="entry name" value="Acid Proteases"/>
    <property type="match status" value="1"/>
</dbReference>
<protein>
    <recommendedName>
        <fullName evidence="5">Aspartic peptidase DDI1-type domain-containing protein</fullName>
    </recommendedName>
</protein>
<keyword evidence="4" id="KW-1185">Reference proteome</keyword>
<feature type="compositionally biased region" description="Basic and acidic residues" evidence="2">
    <location>
        <begin position="108"/>
        <end position="151"/>
    </location>
</feature>
<dbReference type="EMBL" id="KQ483699">
    <property type="protein sequence ID" value="KYP42802.1"/>
    <property type="molecule type" value="Genomic_DNA"/>
</dbReference>
<sequence length="431" mass="49120">MILDASFGGSGMFRTAEEAITIIESMASTDFRSQHGRSSSLKRVVLELSTQDAVLAQNKLLSQQIEALNQQMANLPQQLQAMKSNAPSMQQVLSCDFCGGVWRRSERSELVDENKKKNENEKKNEKKKEVEKEKEGVSREKKKAPMEEKSIVKVPPTKSLPYSHAPSRRDKERQYARFLEIFKSLQINIPFSEALEQMPTYAKFMKELLTKKRKYFEEETITLEAGCSAIIQKMLPTKSKDPGSFTLPVTIESLAIGKALLDLGASINLMPLSMLQRISDLEVKPTRMTLQLADRSVKYPHGTVEDVLVKVDHFLFPADFEVMDIKEDIDVPLILSRPFMKTARVLIDVDDGKLKVRVNDEEVNFDVFDAMHYPKDKSSCFWVDVIDGLIEDTRKHVSFSTFLEKVLINVVEYLHEEEDREIEACLKSLDS</sequence>
<feature type="region of interest" description="Disordered" evidence="2">
    <location>
        <begin position="108"/>
        <end position="169"/>
    </location>
</feature>
<proteinExistence type="predicted"/>
<gene>
    <name evidence="3" type="ORF">KK1_035784</name>
</gene>
<dbReference type="Proteomes" id="UP000075243">
    <property type="component" value="Unassembled WGS sequence"/>
</dbReference>
<name>A0A151RJS3_CAJCA</name>
<dbReference type="InterPro" id="IPR021109">
    <property type="entry name" value="Peptidase_aspartic_dom_sf"/>
</dbReference>
<dbReference type="PANTHER" id="PTHR33067:SF9">
    <property type="entry name" value="RNA-DIRECTED DNA POLYMERASE"/>
    <property type="match status" value="1"/>
</dbReference>
<dbReference type="OMA" id="ANINLMM"/>
<dbReference type="Gramene" id="C.cajan_35557.t">
    <property type="protein sequence ID" value="C.cajan_35557.t"/>
    <property type="gene ID" value="C.cajan_35557"/>
</dbReference>
<dbReference type="AlphaFoldDB" id="A0A151RJS3"/>
<keyword evidence="1" id="KW-0175">Coiled coil</keyword>
<evidence type="ECO:0000256" key="2">
    <source>
        <dbReference type="SAM" id="MobiDB-lite"/>
    </source>
</evidence>
<organism evidence="3 4">
    <name type="scientific">Cajanus cajan</name>
    <name type="common">Pigeon pea</name>
    <name type="synonym">Cajanus indicus</name>
    <dbReference type="NCBI Taxonomy" id="3821"/>
    <lineage>
        <taxon>Eukaryota</taxon>
        <taxon>Viridiplantae</taxon>
        <taxon>Streptophyta</taxon>
        <taxon>Embryophyta</taxon>
        <taxon>Tracheophyta</taxon>
        <taxon>Spermatophyta</taxon>
        <taxon>Magnoliopsida</taxon>
        <taxon>eudicotyledons</taxon>
        <taxon>Gunneridae</taxon>
        <taxon>Pentapetalae</taxon>
        <taxon>rosids</taxon>
        <taxon>fabids</taxon>
        <taxon>Fabales</taxon>
        <taxon>Fabaceae</taxon>
        <taxon>Papilionoideae</taxon>
        <taxon>50 kb inversion clade</taxon>
        <taxon>NPAAA clade</taxon>
        <taxon>indigoferoid/millettioid clade</taxon>
        <taxon>Phaseoleae</taxon>
        <taxon>Cajanus</taxon>
    </lineage>
</organism>
<evidence type="ECO:0000313" key="3">
    <source>
        <dbReference type="EMBL" id="KYP42802.1"/>
    </source>
</evidence>
<dbReference type="CDD" id="cd00303">
    <property type="entry name" value="retropepsin_like"/>
    <property type="match status" value="1"/>
</dbReference>
<evidence type="ECO:0000313" key="4">
    <source>
        <dbReference type="Proteomes" id="UP000075243"/>
    </source>
</evidence>
<reference evidence="3" key="1">
    <citation type="journal article" date="2012" name="Nat. Biotechnol.">
        <title>Draft genome sequence of pigeonpea (Cajanus cajan), an orphan legume crop of resource-poor farmers.</title>
        <authorList>
            <person name="Varshney R.K."/>
            <person name="Chen W."/>
            <person name="Li Y."/>
            <person name="Bharti A.K."/>
            <person name="Saxena R.K."/>
            <person name="Schlueter J.A."/>
            <person name="Donoghue M.T."/>
            <person name="Azam S."/>
            <person name="Fan G."/>
            <person name="Whaley A.M."/>
            <person name="Farmer A.D."/>
            <person name="Sheridan J."/>
            <person name="Iwata A."/>
            <person name="Tuteja R."/>
            <person name="Penmetsa R.V."/>
            <person name="Wu W."/>
            <person name="Upadhyaya H.D."/>
            <person name="Yang S.P."/>
            <person name="Shah T."/>
            <person name="Saxena K.B."/>
            <person name="Michael T."/>
            <person name="McCombie W.R."/>
            <person name="Yang B."/>
            <person name="Zhang G."/>
            <person name="Yang H."/>
            <person name="Wang J."/>
            <person name="Spillane C."/>
            <person name="Cook D.R."/>
            <person name="May G.D."/>
            <person name="Xu X."/>
            <person name="Jackson S.A."/>
        </authorList>
    </citation>
    <scope>NUCLEOTIDE SEQUENCE [LARGE SCALE GENOMIC DNA]</scope>
</reference>
<evidence type="ECO:0008006" key="5">
    <source>
        <dbReference type="Google" id="ProtNLM"/>
    </source>
</evidence>
<dbReference type="PANTHER" id="PTHR33067">
    <property type="entry name" value="RNA-DIRECTED DNA POLYMERASE-RELATED"/>
    <property type="match status" value="1"/>
</dbReference>
<feature type="coiled-coil region" evidence="1">
    <location>
        <begin position="51"/>
        <end position="85"/>
    </location>
</feature>
<evidence type="ECO:0000256" key="1">
    <source>
        <dbReference type="SAM" id="Coils"/>
    </source>
</evidence>
<accession>A0A151RJS3</accession>